<name>A0A4R6IF58_9SPHI</name>
<organism evidence="2 3">
    <name type="scientific">Pedobacter duraquae</name>
    <dbReference type="NCBI Taxonomy" id="425511"/>
    <lineage>
        <taxon>Bacteria</taxon>
        <taxon>Pseudomonadati</taxon>
        <taxon>Bacteroidota</taxon>
        <taxon>Sphingobacteriia</taxon>
        <taxon>Sphingobacteriales</taxon>
        <taxon>Sphingobacteriaceae</taxon>
        <taxon>Pedobacter</taxon>
    </lineage>
</organism>
<evidence type="ECO:0000313" key="2">
    <source>
        <dbReference type="EMBL" id="TDO20960.1"/>
    </source>
</evidence>
<comment type="caution">
    <text evidence="2">The sequence shown here is derived from an EMBL/GenBank/DDBJ whole genome shotgun (WGS) entry which is preliminary data.</text>
</comment>
<keyword evidence="1" id="KW-1133">Transmembrane helix</keyword>
<dbReference type="RefSeq" id="WP_133557883.1">
    <property type="nucleotide sequence ID" value="NZ_SNWM01000004.1"/>
</dbReference>
<evidence type="ECO:0000313" key="3">
    <source>
        <dbReference type="Proteomes" id="UP000295499"/>
    </source>
</evidence>
<dbReference type="Proteomes" id="UP000295499">
    <property type="component" value="Unassembled WGS sequence"/>
</dbReference>
<keyword evidence="1" id="KW-0812">Transmembrane</keyword>
<keyword evidence="3" id="KW-1185">Reference proteome</keyword>
<evidence type="ECO:0008006" key="4">
    <source>
        <dbReference type="Google" id="ProtNLM"/>
    </source>
</evidence>
<accession>A0A4R6IF58</accession>
<proteinExistence type="predicted"/>
<gene>
    <name evidence="2" type="ORF">CLV32_3597</name>
</gene>
<evidence type="ECO:0000256" key="1">
    <source>
        <dbReference type="SAM" id="Phobius"/>
    </source>
</evidence>
<keyword evidence="1" id="KW-0472">Membrane</keyword>
<reference evidence="2 3" key="1">
    <citation type="submission" date="2019-03" db="EMBL/GenBank/DDBJ databases">
        <title>Genomic Encyclopedia of Archaeal and Bacterial Type Strains, Phase II (KMG-II): from individual species to whole genera.</title>
        <authorList>
            <person name="Goeker M."/>
        </authorList>
    </citation>
    <scope>NUCLEOTIDE SEQUENCE [LARGE SCALE GENOMIC DNA]</scope>
    <source>
        <strain evidence="2 3">DSM 19034</strain>
    </source>
</reference>
<sequence length="104" mass="12049">MKKIKIYSAILFLLIFCGLWSYTYIFRAFKEYLLTKSSKTSKAVIIRDKNYLGNSPVSHEYTYSYQFNADVKLYTGDSNDPKLVVGDTINVRYVIGWPSINDPK</sequence>
<protein>
    <recommendedName>
        <fullName evidence="4">DUF3592 domain-containing protein</fullName>
    </recommendedName>
</protein>
<dbReference type="AlphaFoldDB" id="A0A4R6IF58"/>
<dbReference type="EMBL" id="SNWM01000004">
    <property type="protein sequence ID" value="TDO20960.1"/>
    <property type="molecule type" value="Genomic_DNA"/>
</dbReference>
<feature type="transmembrane region" description="Helical" evidence="1">
    <location>
        <begin position="6"/>
        <end position="26"/>
    </location>
</feature>
<dbReference type="OrthoDB" id="885476at2"/>